<feature type="transmembrane region" description="Helical" evidence="1">
    <location>
        <begin position="42"/>
        <end position="61"/>
    </location>
</feature>
<evidence type="ECO:0000313" key="3">
    <source>
        <dbReference type="EMBL" id="PWJ28238.1"/>
    </source>
</evidence>
<dbReference type="PANTHER" id="PTHR31302">
    <property type="entry name" value="TRANSMEMBRANE PROTEIN WITH METALLOPHOSPHOESTERASE DOMAIN-RELATED"/>
    <property type="match status" value="1"/>
</dbReference>
<dbReference type="InterPro" id="IPR004843">
    <property type="entry name" value="Calcineurin-like_PHP"/>
</dbReference>
<feature type="transmembrane region" description="Helical" evidence="1">
    <location>
        <begin position="6"/>
        <end position="22"/>
    </location>
</feature>
<evidence type="ECO:0000313" key="4">
    <source>
        <dbReference type="Proteomes" id="UP000245845"/>
    </source>
</evidence>
<dbReference type="InterPro" id="IPR029052">
    <property type="entry name" value="Metallo-depent_PP-like"/>
</dbReference>
<evidence type="ECO:0000259" key="2">
    <source>
        <dbReference type="Pfam" id="PF00149"/>
    </source>
</evidence>
<dbReference type="PANTHER" id="PTHR31302:SF0">
    <property type="entry name" value="TRANSMEMBRANE PROTEIN WITH METALLOPHOSPHOESTERASE DOMAIN"/>
    <property type="match status" value="1"/>
</dbReference>
<feature type="transmembrane region" description="Helical" evidence="1">
    <location>
        <begin position="121"/>
        <end position="142"/>
    </location>
</feature>
<dbReference type="OrthoDB" id="9780884at2"/>
<feature type="transmembrane region" description="Helical" evidence="1">
    <location>
        <begin position="73"/>
        <end position="100"/>
    </location>
</feature>
<dbReference type="SUPFAM" id="SSF56300">
    <property type="entry name" value="Metallo-dependent phosphatases"/>
    <property type="match status" value="1"/>
</dbReference>
<dbReference type="EMBL" id="QGDL01000009">
    <property type="protein sequence ID" value="PWJ28238.1"/>
    <property type="molecule type" value="Genomic_DNA"/>
</dbReference>
<accession>A0A2Y9CA99</accession>
<dbReference type="Gene3D" id="3.60.21.10">
    <property type="match status" value="1"/>
</dbReference>
<dbReference type="CDD" id="cd07385">
    <property type="entry name" value="MPP_YkuE_C"/>
    <property type="match status" value="1"/>
</dbReference>
<proteinExistence type="predicted"/>
<keyword evidence="1" id="KW-0812">Transmembrane</keyword>
<dbReference type="Proteomes" id="UP000245845">
    <property type="component" value="Unassembled WGS sequence"/>
</dbReference>
<keyword evidence="4" id="KW-1185">Reference proteome</keyword>
<gene>
    <name evidence="3" type="ORF">A8806_109117</name>
</gene>
<protein>
    <recommendedName>
        <fullName evidence="2">Calcineurin-like phosphoesterase domain-containing protein</fullName>
    </recommendedName>
</protein>
<evidence type="ECO:0000256" key="1">
    <source>
        <dbReference type="SAM" id="Phobius"/>
    </source>
</evidence>
<keyword evidence="1" id="KW-0472">Membrane</keyword>
<dbReference type="AlphaFoldDB" id="A0A2Y9CA99"/>
<dbReference type="RefSeq" id="WP_109732045.1">
    <property type="nucleotide sequence ID" value="NZ_BAAACK010000009.1"/>
</dbReference>
<dbReference type="InterPro" id="IPR051158">
    <property type="entry name" value="Metallophosphoesterase_sf"/>
</dbReference>
<comment type="caution">
    <text evidence="3">The sequence shown here is derived from an EMBL/GenBank/DDBJ whole genome shotgun (WGS) entry which is preliminary data.</text>
</comment>
<sequence length="408" mass="45730">MLAVYLSPVYILLNLYILRWLLRWMSACSGYFHGKKAKACVAVVYTLLATALLTGFLMPAGNLQRVLKLIGNYWLGVMLYALLVILAADLIRLILRIFVWKDWGRDKETDKKWKILRERRGFAVIGAVCVILMAAACIGGAINARIIRTTDYDISIDKHAGNLDELKIVLAADLHLGYNVGHLEMEQMVRKINAQKPDLVVIAGDIFDNEYEALDDPDRLISILKGIKSKYGTYACYGNHDIQEKILAGFTFGGKHEKKESDPRMDEFLKKAGITLLKDKGLLIADSFYLYGRPDFHRPGRGIDVRRTAEEITSDFDKDKPIIVIDHEPKELDELSKAGVDLDLCGHTHDGQTFPGNLTVGLMWENSYGYLRKGDMHNIVTSGVGVFGLFMRLGTKAEICAVNVRFAG</sequence>
<organism evidence="3 4">
    <name type="scientific">Faecalicatena orotica</name>
    <dbReference type="NCBI Taxonomy" id="1544"/>
    <lineage>
        <taxon>Bacteria</taxon>
        <taxon>Bacillati</taxon>
        <taxon>Bacillota</taxon>
        <taxon>Clostridia</taxon>
        <taxon>Lachnospirales</taxon>
        <taxon>Lachnospiraceae</taxon>
        <taxon>Faecalicatena</taxon>
    </lineage>
</organism>
<feature type="domain" description="Calcineurin-like phosphoesterase" evidence="2">
    <location>
        <begin position="166"/>
        <end position="350"/>
    </location>
</feature>
<dbReference type="GO" id="GO:0016787">
    <property type="term" value="F:hydrolase activity"/>
    <property type="evidence" value="ECO:0007669"/>
    <property type="project" value="InterPro"/>
</dbReference>
<dbReference type="Pfam" id="PF00149">
    <property type="entry name" value="Metallophos"/>
    <property type="match status" value="1"/>
</dbReference>
<name>A0A2Y9CA99_9FIRM</name>
<keyword evidence="1" id="KW-1133">Transmembrane helix</keyword>
<reference evidence="3 4" key="1">
    <citation type="submission" date="2018-05" db="EMBL/GenBank/DDBJ databases">
        <title>The Hungate 1000. A catalogue of reference genomes from the rumen microbiome.</title>
        <authorList>
            <person name="Kelly W."/>
        </authorList>
    </citation>
    <scope>NUCLEOTIDE SEQUENCE [LARGE SCALE GENOMIC DNA]</scope>
    <source>
        <strain evidence="3 4">NLAE-zl-C242</strain>
    </source>
</reference>